<reference evidence="2 3" key="1">
    <citation type="submission" date="2018-10" db="EMBL/GenBank/DDBJ databases">
        <title>Natrarchaeobius chitinivorans gen. nov., sp. nov., and Natrarchaeobius haloalkaliphilus sp. nov., alkaliphilic, chitin-utilizing haloarchaea from hypersaline alkaline lakes.</title>
        <authorList>
            <person name="Sorokin D.Y."/>
            <person name="Elcheninov A.G."/>
            <person name="Kostrikina N.A."/>
            <person name="Bale N.J."/>
            <person name="Sinninghe Damste J.S."/>
            <person name="Khijniak T.V."/>
            <person name="Kublanov I.V."/>
            <person name="Toshchakov S.V."/>
        </authorList>
    </citation>
    <scope>NUCLEOTIDE SEQUENCE [LARGE SCALE GENOMIC DNA]</scope>
    <source>
        <strain evidence="2 3">AArcht7</strain>
    </source>
</reference>
<dbReference type="EMBL" id="REFZ01000039">
    <property type="protein sequence ID" value="RQG95018.1"/>
    <property type="molecule type" value="Genomic_DNA"/>
</dbReference>
<dbReference type="Proteomes" id="UP000281431">
    <property type="component" value="Unassembled WGS sequence"/>
</dbReference>
<name>A0A3N6LWI7_NATCH</name>
<feature type="transmembrane region" description="Helical" evidence="1">
    <location>
        <begin position="79"/>
        <end position="99"/>
    </location>
</feature>
<evidence type="ECO:0000313" key="3">
    <source>
        <dbReference type="Proteomes" id="UP000281431"/>
    </source>
</evidence>
<feature type="transmembrane region" description="Helical" evidence="1">
    <location>
        <begin position="21"/>
        <end position="47"/>
    </location>
</feature>
<evidence type="ECO:0000313" key="2">
    <source>
        <dbReference type="EMBL" id="RQG95018.1"/>
    </source>
</evidence>
<keyword evidence="3" id="KW-1185">Reference proteome</keyword>
<feature type="transmembrane region" description="Helical" evidence="1">
    <location>
        <begin position="253"/>
        <end position="276"/>
    </location>
</feature>
<sequence>MLESRPPDPDVTNRQLARAGLVGGVGLPVLVAVIFVLLPDSAVIPWWQHFDVGLWLAFVLLFAFAGALLGIAWRVRCSVAVGLGLVALVGAVVWPILGFGEPPTVVFALGATAFVVVPLLVLAVPTEYLLRSPERNPPLPTRLEVVALLAGIGHLLAVHGLQTVLERRPLLPGSAELVRAEPTGLLVLAVIVMGLILLAAVPIVLATRVGLVSPVAIVLVAFGWATYRTWLLSLETLPPDGPGFGLLPTPLTLYAWGASVLLVVVVLAGGLEYLLCRPLGIGPPGRWRYSSAGPPEE</sequence>
<feature type="transmembrane region" description="Helical" evidence="1">
    <location>
        <begin position="53"/>
        <end position="72"/>
    </location>
</feature>
<keyword evidence="1" id="KW-0812">Transmembrane</keyword>
<dbReference type="OrthoDB" id="378857at2157"/>
<dbReference type="AlphaFoldDB" id="A0A3N6LWI7"/>
<gene>
    <name evidence="2" type="ORF">EA472_22000</name>
</gene>
<accession>A0A3N6LWI7</accession>
<feature type="transmembrane region" description="Helical" evidence="1">
    <location>
        <begin position="185"/>
        <end position="205"/>
    </location>
</feature>
<keyword evidence="1" id="KW-1133">Transmembrane helix</keyword>
<proteinExistence type="predicted"/>
<feature type="transmembrane region" description="Helical" evidence="1">
    <location>
        <begin position="212"/>
        <end position="233"/>
    </location>
</feature>
<evidence type="ECO:0000256" key="1">
    <source>
        <dbReference type="SAM" id="Phobius"/>
    </source>
</evidence>
<organism evidence="2 3">
    <name type="scientific">Natrarchaeobius chitinivorans</name>
    <dbReference type="NCBI Taxonomy" id="1679083"/>
    <lineage>
        <taxon>Archaea</taxon>
        <taxon>Methanobacteriati</taxon>
        <taxon>Methanobacteriota</taxon>
        <taxon>Stenosarchaea group</taxon>
        <taxon>Halobacteria</taxon>
        <taxon>Halobacteriales</taxon>
        <taxon>Natrialbaceae</taxon>
        <taxon>Natrarchaeobius</taxon>
    </lineage>
</organism>
<keyword evidence="1" id="KW-0472">Membrane</keyword>
<feature type="transmembrane region" description="Helical" evidence="1">
    <location>
        <begin position="105"/>
        <end position="124"/>
    </location>
</feature>
<feature type="transmembrane region" description="Helical" evidence="1">
    <location>
        <begin position="145"/>
        <end position="165"/>
    </location>
</feature>
<protein>
    <submittedName>
        <fullName evidence="2">Uncharacterized protein</fullName>
    </submittedName>
</protein>
<comment type="caution">
    <text evidence="2">The sequence shown here is derived from an EMBL/GenBank/DDBJ whole genome shotgun (WGS) entry which is preliminary data.</text>
</comment>